<evidence type="ECO:0000313" key="3">
    <source>
        <dbReference type="EMBL" id="HHE31786.1"/>
    </source>
</evidence>
<feature type="transmembrane region" description="Helical" evidence="1">
    <location>
        <begin position="358"/>
        <end position="375"/>
    </location>
</feature>
<dbReference type="EMBL" id="DRSQ01000084">
    <property type="protein sequence ID" value="HHE31786.1"/>
    <property type="molecule type" value="Genomic_DNA"/>
</dbReference>
<reference evidence="3" key="1">
    <citation type="journal article" date="2020" name="mSystems">
        <title>Genome- and Community-Level Interaction Insights into Carbon Utilization and Element Cycling Functions of Hydrothermarchaeota in Hydrothermal Sediment.</title>
        <authorList>
            <person name="Zhou Z."/>
            <person name="Liu Y."/>
            <person name="Xu W."/>
            <person name="Pan J."/>
            <person name="Luo Z.H."/>
            <person name="Li M."/>
        </authorList>
    </citation>
    <scope>NUCLEOTIDE SEQUENCE [LARGE SCALE GENOMIC DNA]</scope>
    <source>
        <strain evidence="3">HyVt-633</strain>
    </source>
</reference>
<feature type="transmembrane region" description="Helical" evidence="1">
    <location>
        <begin position="110"/>
        <end position="129"/>
    </location>
</feature>
<protein>
    <recommendedName>
        <fullName evidence="4">Glycosyltransferase RgtA/B/C/D-like domain-containing protein</fullName>
    </recommendedName>
</protein>
<gene>
    <name evidence="3" type="ORF">ENL07_03945</name>
</gene>
<feature type="transmembrane region" description="Helical" evidence="1">
    <location>
        <begin position="212"/>
        <end position="229"/>
    </location>
</feature>
<feature type="transmembrane region" description="Helical" evidence="1">
    <location>
        <begin position="135"/>
        <end position="153"/>
    </location>
</feature>
<sequence>MKKAFTTATLFALAITLFNVAHSLFFAGDYDWDMDAFLYLGSRLKHGELLYVHDFETKLPFVQYLFFIPSELGGIGVWRILSFAIAVACGAIASRRLALHACDQWPEKGSVTQLTLLLLSVFLMLLYSLPGSQSAQISMVAASAAYLSLAFFLTRANAPKPGRSIVITGIFWSLAVLTRPNYLYLAILYLLFLAWDGERNNRTRGWLSSSSLFFLGASLPVIAVFFPYLTRHNGALVLFEGLKALARYSQGYRVSGLFINQFLTLRLLLFSVVLLIVTLLPVSRILRKRTRLEPQLQKAALFSALSILLLELSFLRTFFHPHYAMMLAPYATVLLFCFIVETSPFPNPAFRGSGGVKTPAVLLSLLVALSAYRVTDNIIGMAQSRDIFSANINDRHIDDQLYRFLQQSKKAGLSFLVVEAPIYHMLLDEPRIGDGHPAILRRVLLRKPALGPISGNRLFSAETQRHPCNALILSGKDLIISKPGSVFDEKFRQCADRKAHYHELHPPTLAGYHIYQKTSAGMQPDSP</sequence>
<comment type="caution">
    <text evidence="3">The sequence shown here is derived from an EMBL/GenBank/DDBJ whole genome shotgun (WGS) entry which is preliminary data.</text>
</comment>
<feature type="transmembrane region" description="Helical" evidence="1">
    <location>
        <begin position="300"/>
        <end position="319"/>
    </location>
</feature>
<feature type="signal peptide" evidence="2">
    <location>
        <begin position="1"/>
        <end position="27"/>
    </location>
</feature>
<feature type="transmembrane region" description="Helical" evidence="1">
    <location>
        <begin position="326"/>
        <end position="346"/>
    </location>
</feature>
<evidence type="ECO:0000256" key="1">
    <source>
        <dbReference type="SAM" id="Phobius"/>
    </source>
</evidence>
<name>A0A7C5HR32_9CHLB</name>
<feature type="transmembrane region" description="Helical" evidence="1">
    <location>
        <begin position="257"/>
        <end position="280"/>
    </location>
</feature>
<proteinExistence type="predicted"/>
<dbReference type="AlphaFoldDB" id="A0A7C5HR32"/>
<keyword evidence="1" id="KW-1133">Transmembrane helix</keyword>
<keyword evidence="1" id="KW-0812">Transmembrane</keyword>
<keyword evidence="2" id="KW-0732">Signal</keyword>
<keyword evidence="1" id="KW-0472">Membrane</keyword>
<feature type="transmembrane region" description="Helical" evidence="1">
    <location>
        <begin position="165"/>
        <end position="192"/>
    </location>
</feature>
<feature type="transmembrane region" description="Helical" evidence="1">
    <location>
        <begin position="76"/>
        <end position="98"/>
    </location>
</feature>
<evidence type="ECO:0000256" key="2">
    <source>
        <dbReference type="SAM" id="SignalP"/>
    </source>
</evidence>
<evidence type="ECO:0008006" key="4">
    <source>
        <dbReference type="Google" id="ProtNLM"/>
    </source>
</evidence>
<accession>A0A7C5HR32</accession>
<feature type="chain" id="PRO_5028394031" description="Glycosyltransferase RgtA/B/C/D-like domain-containing protein" evidence="2">
    <location>
        <begin position="28"/>
        <end position="527"/>
    </location>
</feature>
<dbReference type="Proteomes" id="UP000886058">
    <property type="component" value="Unassembled WGS sequence"/>
</dbReference>
<organism evidence="3">
    <name type="scientific">Chlorobaculum parvum</name>
    <dbReference type="NCBI Taxonomy" id="274539"/>
    <lineage>
        <taxon>Bacteria</taxon>
        <taxon>Pseudomonadati</taxon>
        <taxon>Chlorobiota</taxon>
        <taxon>Chlorobiia</taxon>
        <taxon>Chlorobiales</taxon>
        <taxon>Chlorobiaceae</taxon>
        <taxon>Chlorobaculum</taxon>
    </lineage>
</organism>